<dbReference type="Pfam" id="PF00702">
    <property type="entry name" value="Hydrolase"/>
    <property type="match status" value="1"/>
</dbReference>
<evidence type="ECO:0000313" key="2">
    <source>
        <dbReference type="EMBL" id="MBK1818073.1"/>
    </source>
</evidence>
<dbReference type="SFLD" id="SFLDS00003">
    <property type="entry name" value="Haloacid_Dehalogenase"/>
    <property type="match status" value="1"/>
</dbReference>
<dbReference type="Proteomes" id="UP000600139">
    <property type="component" value="Unassembled WGS sequence"/>
</dbReference>
<protein>
    <submittedName>
        <fullName evidence="2">HAD family hydrolase</fullName>
    </submittedName>
</protein>
<organism evidence="2 3">
    <name type="scientific">Luteolibacter yonseiensis</name>
    <dbReference type="NCBI Taxonomy" id="1144680"/>
    <lineage>
        <taxon>Bacteria</taxon>
        <taxon>Pseudomonadati</taxon>
        <taxon>Verrucomicrobiota</taxon>
        <taxon>Verrucomicrobiia</taxon>
        <taxon>Verrucomicrobiales</taxon>
        <taxon>Verrucomicrobiaceae</taxon>
        <taxon>Luteolibacter</taxon>
    </lineage>
</organism>
<dbReference type="SUPFAM" id="SSF53756">
    <property type="entry name" value="UDP-Glycosyltransferase/glycogen phosphorylase"/>
    <property type="match status" value="1"/>
</dbReference>
<evidence type="ECO:0000256" key="1">
    <source>
        <dbReference type="ARBA" id="ARBA00022801"/>
    </source>
</evidence>
<dbReference type="PANTHER" id="PTHR43316:SF3">
    <property type="entry name" value="HALOACID DEHALOGENASE, TYPE II (AFU_ORTHOLOGUE AFUA_2G07750)-RELATED"/>
    <property type="match status" value="1"/>
</dbReference>
<name>A0A934R458_9BACT</name>
<dbReference type="PANTHER" id="PTHR43316">
    <property type="entry name" value="HYDROLASE, HALOACID DELAHOGENASE-RELATED"/>
    <property type="match status" value="1"/>
</dbReference>
<dbReference type="Gene3D" id="3.40.50.2000">
    <property type="entry name" value="Glycogen Phosphorylase B"/>
    <property type="match status" value="2"/>
</dbReference>
<dbReference type="RefSeq" id="WP_200353028.1">
    <property type="nucleotide sequence ID" value="NZ_BAABHZ010000002.1"/>
</dbReference>
<dbReference type="InterPro" id="IPR036412">
    <property type="entry name" value="HAD-like_sf"/>
</dbReference>
<dbReference type="GO" id="GO:0016787">
    <property type="term" value="F:hydrolase activity"/>
    <property type="evidence" value="ECO:0007669"/>
    <property type="project" value="UniProtKB-KW"/>
</dbReference>
<dbReference type="InterPro" id="IPR051540">
    <property type="entry name" value="S-2-haloacid_dehalogenase"/>
</dbReference>
<reference evidence="2" key="1">
    <citation type="submission" date="2021-01" db="EMBL/GenBank/DDBJ databases">
        <title>Modified the classification status of verrucomicrobia.</title>
        <authorList>
            <person name="Feng X."/>
        </authorList>
    </citation>
    <scope>NUCLEOTIDE SEQUENCE</scope>
    <source>
        <strain evidence="2">JCM 18052</strain>
    </source>
</reference>
<dbReference type="Gene3D" id="3.40.50.1000">
    <property type="entry name" value="HAD superfamily/HAD-like"/>
    <property type="match status" value="1"/>
</dbReference>
<dbReference type="InterPro" id="IPR023214">
    <property type="entry name" value="HAD_sf"/>
</dbReference>
<dbReference type="SUPFAM" id="SSF56784">
    <property type="entry name" value="HAD-like"/>
    <property type="match status" value="1"/>
</dbReference>
<keyword evidence="3" id="KW-1185">Reference proteome</keyword>
<gene>
    <name evidence="2" type="ORF">JIN84_20795</name>
</gene>
<evidence type="ECO:0000313" key="3">
    <source>
        <dbReference type="Proteomes" id="UP000600139"/>
    </source>
</evidence>
<comment type="caution">
    <text evidence="2">The sequence shown here is derived from an EMBL/GenBank/DDBJ whole genome shotgun (WGS) entry which is preliminary data.</text>
</comment>
<accession>A0A934R458</accession>
<dbReference type="EMBL" id="JAENIK010000013">
    <property type="protein sequence ID" value="MBK1818073.1"/>
    <property type="molecule type" value="Genomic_DNA"/>
</dbReference>
<keyword evidence="1 2" id="KW-0378">Hydrolase</keyword>
<dbReference type="SFLD" id="SFLDG01129">
    <property type="entry name" value="C1.5:_HAD__Beta-PGM__Phosphata"/>
    <property type="match status" value="1"/>
</dbReference>
<proteinExistence type="predicted"/>
<dbReference type="AlphaFoldDB" id="A0A934R458"/>
<sequence>MLAAIVHYHLDPGGVTTVIRGASDALSAANIPHVILTGGRSDHPRHVRVSGLEYLSEPGCQTASHLTADLLRAATQALGAPPDVWHFHNHSLGKNALLPAVIAQLAAGGERIILQIHDLAEQGRPDNYPVIADRSDLYPVSPCIRYAFLNHRDLAVFTSAGLPPENASLLPNPVAAGGKNPDSDNSGQALLFSPVRGIRRKNLGELVLLAALAPAGTRVAVSRAPANPIALPIHDTWRKFAEKHRLPIGFDVVDRFTPVAGAGSDFASWIAHASHFVTTSVSEGFGLPFLEAIAHGKPLLGRDLPYLSEELAAHGIRHSSVYHRILIPEEWIDRPVLEAHLTTTLERNLRLYRRRMPSGHVSATMKELEQEGWLDFGNLPECLQQALIEKVVKSKSAPECSATCGGDATTLPPHLQVLAAVHRHPDHTAGSPDENTGRGLPLRLVPLTRWLAEVIAIRTPCASPDSLAPWSIENYQTRLTKLYQNLVAEPPSPVRHLSAEKILTAHLTPGSFHFLLSALEPRSRPPRYRAVVFDIYGTLLIAPAGGVKPDLLFDPVLREVLRQHGHEPPVSPSSELHAAVLRHHAAAGVDHPEIDLRVLWREILHLPAGSDTTSLVRALENAWHPASPMPGAEPFIRNLSARGLSLGLLSNAQSNTLADLGSMSLLFSPELTILSYQHHIAKPSPEIFQILAGRLAGRGISPEETLYIGNDPRHDIIPAAAAGFKTALFAGHPESLRDGACSPDITFDDWKELESRYFSRT</sequence>